<dbReference type="GO" id="GO:0005524">
    <property type="term" value="F:ATP binding"/>
    <property type="evidence" value="ECO:0007669"/>
    <property type="project" value="InterPro"/>
</dbReference>
<dbReference type="Proteomes" id="UP000092612">
    <property type="component" value="Unassembled WGS sequence"/>
</dbReference>
<gene>
    <name evidence="2" type="ORF">LPB301_03940</name>
</gene>
<dbReference type="AlphaFoldDB" id="A0A1B8U540"/>
<sequence length="592" mass="68369">MNWLKLINNEAFKEWLINTGSSSTLPQGDFRLDPFGSSLRKFNNAHSWLEVLANTGVFTPTGRKSQAISDLASAELLKSDENFSDFGKLVYDKWVEYSIPAGNSNYEIHRCLLIISASFNESSSVYKDYYSRWLELRKIFSFNFLITNKVYLYLFSYLDKDAIGFNPFQFIKSLNLSETDFASTVDWSSIKTHYSDATVNTAVDKYESTINGYLSREGRSSMCIAMELFNSNQSERETILTEIGITSPELDVLNNILTDIKPSISVFQRIYYGAPGTGKSHKVKEILKGKEARTERVTFHPEYDYASFIGGFKPISEKDPVSGLDEIKYKFVPQIFTNIYIDAWQNQFQDYFLVIEEINRGNCAEIFGDIFQLLDEGYEITPSNELASHLTKELTKKGHNGFTNGKMKLPSNLSILATMNTSDQSLFPMDSAFKRRWDWEYIPICYTPIDDFKKKNESFDFKIDIKDGNEYSWIKFIEKINLNHIKNNQSLGMDKCIGNYFIKPDTDKTISLNPFINKVIFYLWNDVFKDEENKVFEENTTYEDFFPMNTNGKTKIKELFDRIELKPIQSLEITEDDTQLRQVAEDNEGIDS</sequence>
<dbReference type="EMBL" id="LSFL01000009">
    <property type="protein sequence ID" value="OBY66975.1"/>
    <property type="molecule type" value="Genomic_DNA"/>
</dbReference>
<dbReference type="PANTHER" id="PTHR37291">
    <property type="entry name" value="5-METHYLCYTOSINE-SPECIFIC RESTRICTION ENZYME B"/>
    <property type="match status" value="1"/>
</dbReference>
<dbReference type="SUPFAM" id="SSF52540">
    <property type="entry name" value="P-loop containing nucleoside triphosphate hydrolases"/>
    <property type="match status" value="1"/>
</dbReference>
<dbReference type="OrthoDB" id="9781481at2"/>
<dbReference type="InterPro" id="IPR027417">
    <property type="entry name" value="P-loop_NTPase"/>
</dbReference>
<proteinExistence type="predicted"/>
<feature type="domain" description="ATPase dynein-related AAA" evidence="1">
    <location>
        <begin position="272"/>
        <end position="436"/>
    </location>
</feature>
<dbReference type="RefSeq" id="WP_068357841.1">
    <property type="nucleotide sequence ID" value="NZ_CP019337.1"/>
</dbReference>
<evidence type="ECO:0000313" key="3">
    <source>
        <dbReference type="Proteomes" id="UP000092612"/>
    </source>
</evidence>
<dbReference type="GO" id="GO:0016887">
    <property type="term" value="F:ATP hydrolysis activity"/>
    <property type="evidence" value="ECO:0007669"/>
    <property type="project" value="InterPro"/>
</dbReference>
<dbReference type="InterPro" id="IPR052934">
    <property type="entry name" value="Methyl-DNA_Rec/Restrict_Enz"/>
</dbReference>
<name>A0A1B8U540_9FLAO</name>
<organism evidence="2 3">
    <name type="scientific">Polaribacter reichenbachii</name>
    <dbReference type="NCBI Taxonomy" id="996801"/>
    <lineage>
        <taxon>Bacteria</taxon>
        <taxon>Pseudomonadati</taxon>
        <taxon>Bacteroidota</taxon>
        <taxon>Flavobacteriia</taxon>
        <taxon>Flavobacteriales</taxon>
        <taxon>Flavobacteriaceae</taxon>
    </lineage>
</organism>
<evidence type="ECO:0000313" key="2">
    <source>
        <dbReference type="EMBL" id="OBY66975.1"/>
    </source>
</evidence>
<dbReference type="Pfam" id="PF07728">
    <property type="entry name" value="AAA_5"/>
    <property type="match status" value="1"/>
</dbReference>
<dbReference type="InterPro" id="IPR011704">
    <property type="entry name" value="ATPase_dyneun-rel_AAA"/>
</dbReference>
<dbReference type="PANTHER" id="PTHR37291:SF1">
    <property type="entry name" value="TYPE IV METHYL-DIRECTED RESTRICTION ENZYME ECOKMCRB SUBUNIT"/>
    <property type="match status" value="1"/>
</dbReference>
<keyword evidence="3" id="KW-1185">Reference proteome</keyword>
<accession>A0A1B8U540</accession>
<dbReference type="STRING" id="996801.BW723_15845"/>
<reference evidence="3" key="1">
    <citation type="submission" date="2016-02" db="EMBL/GenBank/DDBJ databases">
        <title>Paenibacillus sp. LPB0068, isolated from Crassostrea gigas.</title>
        <authorList>
            <person name="Shin S.-K."/>
            <person name="Yi H."/>
        </authorList>
    </citation>
    <scope>NUCLEOTIDE SEQUENCE [LARGE SCALE GENOMIC DNA]</scope>
    <source>
        <strain evidence="3">KCTC 23969</strain>
    </source>
</reference>
<dbReference type="KEGG" id="prn:BW723_15845"/>
<comment type="caution">
    <text evidence="2">The sequence shown here is derived from an EMBL/GenBank/DDBJ whole genome shotgun (WGS) entry which is preliminary data.</text>
</comment>
<protein>
    <recommendedName>
        <fullName evidence="1">ATPase dynein-related AAA domain-containing protein</fullName>
    </recommendedName>
</protein>
<evidence type="ECO:0000259" key="1">
    <source>
        <dbReference type="Pfam" id="PF07728"/>
    </source>
</evidence>
<dbReference type="Gene3D" id="3.40.50.300">
    <property type="entry name" value="P-loop containing nucleotide triphosphate hydrolases"/>
    <property type="match status" value="1"/>
</dbReference>